<accession>X0T0Y6</accession>
<dbReference type="EMBL" id="BARS01016418">
    <property type="protein sequence ID" value="GAF87113.1"/>
    <property type="molecule type" value="Genomic_DNA"/>
</dbReference>
<evidence type="ECO:0000313" key="1">
    <source>
        <dbReference type="EMBL" id="GAF87113.1"/>
    </source>
</evidence>
<proteinExistence type="predicted"/>
<comment type="caution">
    <text evidence="1">The sequence shown here is derived from an EMBL/GenBank/DDBJ whole genome shotgun (WGS) entry which is preliminary data.</text>
</comment>
<protein>
    <submittedName>
        <fullName evidence="1">Uncharacterized protein</fullName>
    </submittedName>
</protein>
<reference evidence="1" key="1">
    <citation type="journal article" date="2014" name="Front. Microbiol.">
        <title>High frequency of phylogenetically diverse reductive dehalogenase-homologous genes in deep subseafloor sedimentary metagenomes.</title>
        <authorList>
            <person name="Kawai M."/>
            <person name="Futagami T."/>
            <person name="Toyoda A."/>
            <person name="Takaki Y."/>
            <person name="Nishi S."/>
            <person name="Hori S."/>
            <person name="Arai W."/>
            <person name="Tsubouchi T."/>
            <person name="Morono Y."/>
            <person name="Uchiyama I."/>
            <person name="Ito T."/>
            <person name="Fujiyama A."/>
            <person name="Inagaki F."/>
            <person name="Takami H."/>
        </authorList>
    </citation>
    <scope>NUCLEOTIDE SEQUENCE</scope>
    <source>
        <strain evidence="1">Expedition CK06-06</strain>
    </source>
</reference>
<name>X0T0Y6_9ZZZZ</name>
<dbReference type="AlphaFoldDB" id="X0T0Y6"/>
<gene>
    <name evidence="1" type="ORF">S01H1_27021</name>
</gene>
<organism evidence="1">
    <name type="scientific">marine sediment metagenome</name>
    <dbReference type="NCBI Taxonomy" id="412755"/>
    <lineage>
        <taxon>unclassified sequences</taxon>
        <taxon>metagenomes</taxon>
        <taxon>ecological metagenomes</taxon>
    </lineage>
</organism>
<sequence length="137" mass="16188">MRELKQFNFRLPIDVITQIDRITDKKTEFVISALEDAIHAYIQPLQGKDIPDDIQPHIQTKDTYIQPYINQLKDTITRLECDKSKLEEDKNNLWQEISQLHLNLMKVMDKIILLPPRKEEEIPKGMPKKKGFGFVRM</sequence>